<gene>
    <name evidence="4" type="ORF">LKD37_16550</name>
</gene>
<dbReference type="InterPro" id="IPR036390">
    <property type="entry name" value="WH_DNA-bd_sf"/>
</dbReference>
<dbReference type="RefSeq" id="WP_302930201.1">
    <property type="nucleotide sequence ID" value="NZ_JAJEPW010000103.1"/>
</dbReference>
<dbReference type="PANTHER" id="PTHR10584">
    <property type="entry name" value="SUGAR KINASE"/>
    <property type="match status" value="1"/>
</dbReference>
<dbReference type="InterPro" id="IPR011611">
    <property type="entry name" value="PfkB_dom"/>
</dbReference>
<dbReference type="Pfam" id="PF00294">
    <property type="entry name" value="PfkB"/>
    <property type="match status" value="1"/>
</dbReference>
<feature type="domain" description="Carbohydrate kinase PfkB" evidence="3">
    <location>
        <begin position="59"/>
        <end position="347"/>
    </location>
</feature>
<dbReference type="Gene3D" id="3.40.1190.20">
    <property type="match status" value="1"/>
</dbReference>
<name>A0AAE3AJC0_9FIRM</name>
<dbReference type="SUPFAM" id="SSF46785">
    <property type="entry name" value="Winged helix' DNA-binding domain"/>
    <property type="match status" value="1"/>
</dbReference>
<accession>A0AAE3AJC0</accession>
<evidence type="ECO:0000256" key="2">
    <source>
        <dbReference type="ARBA" id="ARBA00022777"/>
    </source>
</evidence>
<dbReference type="InterPro" id="IPR036388">
    <property type="entry name" value="WH-like_DNA-bd_sf"/>
</dbReference>
<dbReference type="Gene3D" id="1.10.10.10">
    <property type="entry name" value="Winged helix-like DNA-binding domain superfamily/Winged helix DNA-binding domain"/>
    <property type="match status" value="1"/>
</dbReference>
<dbReference type="SUPFAM" id="SSF53613">
    <property type="entry name" value="Ribokinase-like"/>
    <property type="match status" value="1"/>
</dbReference>
<evidence type="ECO:0000256" key="1">
    <source>
        <dbReference type="ARBA" id="ARBA00022679"/>
    </source>
</evidence>
<dbReference type="InterPro" id="IPR002173">
    <property type="entry name" value="Carboh/pur_kinase_PfkB_CS"/>
</dbReference>
<dbReference type="EMBL" id="JAJEPW010000103">
    <property type="protein sequence ID" value="MCC2131085.1"/>
    <property type="molecule type" value="Genomic_DNA"/>
</dbReference>
<dbReference type="PANTHER" id="PTHR10584:SF166">
    <property type="entry name" value="RIBOKINASE"/>
    <property type="match status" value="1"/>
</dbReference>
<proteinExistence type="predicted"/>
<keyword evidence="5" id="KW-1185">Reference proteome</keyword>
<evidence type="ECO:0000313" key="4">
    <source>
        <dbReference type="EMBL" id="MCC2131085.1"/>
    </source>
</evidence>
<evidence type="ECO:0000313" key="5">
    <source>
        <dbReference type="Proteomes" id="UP001199319"/>
    </source>
</evidence>
<reference evidence="4" key="1">
    <citation type="submission" date="2021-10" db="EMBL/GenBank/DDBJ databases">
        <title>Anaerobic single-cell dispensing facilitates the cultivation of human gut bacteria.</title>
        <authorList>
            <person name="Afrizal A."/>
        </authorList>
    </citation>
    <scope>NUCLEOTIDE SEQUENCE</scope>
    <source>
        <strain evidence="4">CLA-AA-H272</strain>
    </source>
</reference>
<organism evidence="4 5">
    <name type="scientific">Brotocaccenecus cirricatena</name>
    <dbReference type="NCBI Taxonomy" id="3064195"/>
    <lineage>
        <taxon>Bacteria</taxon>
        <taxon>Bacillati</taxon>
        <taxon>Bacillota</taxon>
        <taxon>Clostridia</taxon>
        <taxon>Eubacteriales</taxon>
        <taxon>Oscillospiraceae</taxon>
        <taxon>Brotocaccenecus</taxon>
    </lineage>
</organism>
<dbReference type="InterPro" id="IPR029056">
    <property type="entry name" value="Ribokinase-like"/>
</dbReference>
<keyword evidence="1" id="KW-0808">Transferase</keyword>
<sequence>MTQRERQLLEWIRENPMISQQELADKAGITRSSVAVHISNLMKKGCITGKGYIVRTDPYVAVVGGVNMDIGAVSAGALVARDSNPGHVTTSLGGVGRNIAHNLCLLGQRTAMVTVMGDDDFGRRVQENAKDIGLDLSAGAVLPDCRTGTYLYICGPDGDMALAVNDMDIYDRMTPDFLRQRLDFINGADLVVLETNLPEDSIRWLCDNCKAPILADPVSTIKAEKLRPVLGKLAALKPNRLEAELLSGMSICTREDAAQAARKLLDTGLGTVFISLGAEGIYAADRSGDTAWVPCARCTVANATGGGDAVAAALAARMVRGDSLAETARWAVGAGALACEAETTINPAMSWDNIETILNRR</sequence>
<keyword evidence="2 4" id="KW-0418">Kinase</keyword>
<evidence type="ECO:0000259" key="3">
    <source>
        <dbReference type="Pfam" id="PF00294"/>
    </source>
</evidence>
<dbReference type="Proteomes" id="UP001199319">
    <property type="component" value="Unassembled WGS sequence"/>
</dbReference>
<comment type="caution">
    <text evidence="4">The sequence shown here is derived from an EMBL/GenBank/DDBJ whole genome shotgun (WGS) entry which is preliminary data.</text>
</comment>
<dbReference type="GO" id="GO:0016301">
    <property type="term" value="F:kinase activity"/>
    <property type="evidence" value="ECO:0007669"/>
    <property type="project" value="UniProtKB-KW"/>
</dbReference>
<protein>
    <submittedName>
        <fullName evidence="4">PfkB family carbohydrate kinase</fullName>
    </submittedName>
</protein>
<dbReference type="AlphaFoldDB" id="A0AAE3AJC0"/>
<dbReference type="Pfam" id="PF13412">
    <property type="entry name" value="HTH_24"/>
    <property type="match status" value="1"/>
</dbReference>
<dbReference type="PROSITE" id="PS00583">
    <property type="entry name" value="PFKB_KINASES_1"/>
    <property type="match status" value="1"/>
</dbReference>
<dbReference type="CDD" id="cd01941">
    <property type="entry name" value="YeiC_kinase_like"/>
    <property type="match status" value="1"/>
</dbReference>